<feature type="region of interest" description="Disordered" evidence="1">
    <location>
        <begin position="1"/>
        <end position="53"/>
    </location>
</feature>
<accession>A0A1G6YI80</accession>
<dbReference type="Proteomes" id="UP000199501">
    <property type="component" value="Unassembled WGS sequence"/>
</dbReference>
<sequence length="154" mass="15901">MLGDAAATCSLDPSLHREHGAGDEELDDQPGGVDEGGDQGCGDDGAVDADAFGQQRHGDVIVAAHEQIITRDRATVTATREVDQEGADDETDRGEHGAEEQTDATFAVTTTAPISNLTKSSATTSSVARPAAVAASVDPAIDRPAHVAPARRTW</sequence>
<evidence type="ECO:0000313" key="2">
    <source>
        <dbReference type="EMBL" id="SDD89345.1"/>
    </source>
</evidence>
<evidence type="ECO:0000256" key="1">
    <source>
        <dbReference type="SAM" id="MobiDB-lite"/>
    </source>
</evidence>
<reference evidence="3" key="1">
    <citation type="submission" date="2016-10" db="EMBL/GenBank/DDBJ databases">
        <authorList>
            <person name="Varghese N."/>
            <person name="Submissions S."/>
        </authorList>
    </citation>
    <scope>NUCLEOTIDE SEQUENCE [LARGE SCALE GENOMIC DNA]</scope>
    <source>
        <strain evidence="3">IBRC-M 10403</strain>
    </source>
</reference>
<evidence type="ECO:0000313" key="3">
    <source>
        <dbReference type="Proteomes" id="UP000199501"/>
    </source>
</evidence>
<feature type="region of interest" description="Disordered" evidence="1">
    <location>
        <begin position="73"/>
        <end position="106"/>
    </location>
</feature>
<keyword evidence="3" id="KW-1185">Reference proteome</keyword>
<dbReference type="STRING" id="1271860.SAMN05216174_12174"/>
<dbReference type="AlphaFoldDB" id="A0A1G6YI80"/>
<gene>
    <name evidence="2" type="ORF">SAMN05216174_12174</name>
</gene>
<organism evidence="2 3">
    <name type="scientific">Actinokineospora iranica</name>
    <dbReference type="NCBI Taxonomy" id="1271860"/>
    <lineage>
        <taxon>Bacteria</taxon>
        <taxon>Bacillati</taxon>
        <taxon>Actinomycetota</taxon>
        <taxon>Actinomycetes</taxon>
        <taxon>Pseudonocardiales</taxon>
        <taxon>Pseudonocardiaceae</taxon>
        <taxon>Actinokineospora</taxon>
    </lineage>
</organism>
<proteinExistence type="predicted"/>
<protein>
    <submittedName>
        <fullName evidence="2">Uncharacterized protein</fullName>
    </submittedName>
</protein>
<dbReference type="EMBL" id="FMZZ01000021">
    <property type="protein sequence ID" value="SDD89345.1"/>
    <property type="molecule type" value="Genomic_DNA"/>
</dbReference>
<name>A0A1G6YI80_9PSEU</name>